<dbReference type="Pfam" id="PF00710">
    <property type="entry name" value="Asparaginase"/>
    <property type="match status" value="1"/>
</dbReference>
<evidence type="ECO:0000313" key="10">
    <source>
        <dbReference type="EMBL" id="KQB85053.1"/>
    </source>
</evidence>
<comment type="similarity">
    <text evidence="1">Belongs to the asparaginase 1 family.</text>
</comment>
<feature type="binding site" evidence="5">
    <location>
        <position position="99"/>
    </location>
    <ligand>
        <name>substrate</name>
    </ligand>
</feature>
<name>A0A0Q1DXS5_9CORY</name>
<evidence type="ECO:0000256" key="7">
    <source>
        <dbReference type="SAM" id="SignalP"/>
    </source>
</evidence>
<feature type="binding site" evidence="5">
    <location>
        <begin position="132"/>
        <end position="133"/>
    </location>
    <ligand>
        <name>substrate</name>
    </ligand>
</feature>
<dbReference type="AlphaFoldDB" id="A0A0Q1DXS5"/>
<evidence type="ECO:0000256" key="5">
    <source>
        <dbReference type="PIRSR" id="PIRSR001220-2"/>
    </source>
</evidence>
<dbReference type="PANTHER" id="PTHR11707:SF28">
    <property type="entry name" value="60 KDA LYSOPHOSPHOLIPASE"/>
    <property type="match status" value="1"/>
</dbReference>
<dbReference type="EC" id="3.5.1.1" evidence="2"/>
<feature type="signal peptide" evidence="7">
    <location>
        <begin position="1"/>
        <end position="22"/>
    </location>
</feature>
<dbReference type="STRING" id="1544416.Cocul_00188"/>
<dbReference type="CDD" id="cd08964">
    <property type="entry name" value="L-asparaginase_II"/>
    <property type="match status" value="1"/>
</dbReference>
<evidence type="ECO:0000259" key="8">
    <source>
        <dbReference type="Pfam" id="PF00710"/>
    </source>
</evidence>
<dbReference type="Gene3D" id="3.40.50.1170">
    <property type="entry name" value="L-asparaginase, N-terminal domain"/>
    <property type="match status" value="1"/>
</dbReference>
<dbReference type="PROSITE" id="PS00144">
    <property type="entry name" value="ASN_GLN_ASE_1"/>
    <property type="match status" value="1"/>
</dbReference>
<dbReference type="SFLD" id="SFLDS00057">
    <property type="entry name" value="Glutaminase/Asparaginase"/>
    <property type="match status" value="1"/>
</dbReference>
<dbReference type="SMART" id="SM00870">
    <property type="entry name" value="Asparaginase"/>
    <property type="match status" value="1"/>
</dbReference>
<dbReference type="PIRSF" id="PIRSF001220">
    <property type="entry name" value="L-ASNase_gatD"/>
    <property type="match status" value="1"/>
</dbReference>
<dbReference type="InterPro" id="IPR004550">
    <property type="entry name" value="AsnASE_II"/>
</dbReference>
<organism evidence="10 11">
    <name type="scientific">Corynebacterium oculi</name>
    <dbReference type="NCBI Taxonomy" id="1544416"/>
    <lineage>
        <taxon>Bacteria</taxon>
        <taxon>Bacillati</taxon>
        <taxon>Actinomycetota</taxon>
        <taxon>Actinomycetes</taxon>
        <taxon>Mycobacteriales</taxon>
        <taxon>Corynebacteriaceae</taxon>
        <taxon>Corynebacterium</taxon>
    </lineage>
</organism>
<evidence type="ECO:0000313" key="11">
    <source>
        <dbReference type="Proteomes" id="UP000050517"/>
    </source>
</evidence>
<dbReference type="Proteomes" id="UP000050517">
    <property type="component" value="Unassembled WGS sequence"/>
</dbReference>
<dbReference type="InterPro" id="IPR006034">
    <property type="entry name" value="Asparaginase/glutaminase-like"/>
</dbReference>
<dbReference type="EMBL" id="LKST01000001">
    <property type="protein sequence ID" value="KQB85053.1"/>
    <property type="molecule type" value="Genomic_DNA"/>
</dbReference>
<dbReference type="PIRSF" id="PIRSF500176">
    <property type="entry name" value="L_ASNase"/>
    <property type="match status" value="1"/>
</dbReference>
<dbReference type="OrthoDB" id="9788068at2"/>
<dbReference type="SUPFAM" id="SSF53774">
    <property type="entry name" value="Glutaminase/Asparaginase"/>
    <property type="match status" value="1"/>
</dbReference>
<dbReference type="PROSITE" id="PS51257">
    <property type="entry name" value="PROKAR_LIPOPROTEIN"/>
    <property type="match status" value="1"/>
</dbReference>
<evidence type="ECO:0000259" key="9">
    <source>
        <dbReference type="Pfam" id="PF17763"/>
    </source>
</evidence>
<reference evidence="10 11" key="1">
    <citation type="submission" date="2015-10" db="EMBL/GenBank/DDBJ databases">
        <title>Corynebacteirum lowii and Corynebacterium oculi species nova, derived from human clinical disease and and emended description of Corynebacterium mastiditis.</title>
        <authorList>
            <person name="Bernard K."/>
            <person name="Pacheco A.L."/>
            <person name="Mcdougall C."/>
            <person name="Burtx T."/>
            <person name="Weibe D."/>
            <person name="Tyler S."/>
            <person name="Olson A.B."/>
            <person name="Cnockaert M."/>
            <person name="Eguchi H."/>
            <person name="Kuwahara T."/>
            <person name="Nakayama-Imaohji H."/>
            <person name="Boudewijins M."/>
            <person name="Van Hoecke F."/>
            <person name="Bernier A.-M."/>
            <person name="Vandamme P."/>
        </authorList>
    </citation>
    <scope>NUCLEOTIDE SEQUENCE [LARGE SCALE GENOMIC DNA]</scope>
    <source>
        <strain evidence="10 11">NML 130210</strain>
    </source>
</reference>
<dbReference type="InterPro" id="IPR040919">
    <property type="entry name" value="Asparaginase_C"/>
</dbReference>
<dbReference type="PATRIC" id="fig|1544416.3.peg.191"/>
<keyword evidence="7" id="KW-0732">Signal</keyword>
<dbReference type="InterPro" id="IPR020827">
    <property type="entry name" value="Asparaginase/glutaminase_AS1"/>
</dbReference>
<gene>
    <name evidence="10" type="primary">ansA</name>
    <name evidence="10" type="ORF">Cocul_00188</name>
</gene>
<dbReference type="Pfam" id="PF17763">
    <property type="entry name" value="Asparaginase_C"/>
    <property type="match status" value="1"/>
</dbReference>
<evidence type="ECO:0000256" key="1">
    <source>
        <dbReference type="ARBA" id="ARBA00010518"/>
    </source>
</evidence>
<feature type="domain" description="L-asparaginase N-terminal" evidence="8">
    <location>
        <begin position="46"/>
        <end position="212"/>
    </location>
</feature>
<dbReference type="InterPro" id="IPR037152">
    <property type="entry name" value="L-asparaginase_N_sf"/>
</dbReference>
<keyword evidence="3 10" id="KW-0378">Hydrolase</keyword>
<proteinExistence type="inferred from homology"/>
<dbReference type="InterPro" id="IPR027473">
    <property type="entry name" value="L-asparaginase_C"/>
</dbReference>
<dbReference type="InterPro" id="IPR027474">
    <property type="entry name" value="L-asparaginase_N"/>
</dbReference>
<comment type="caution">
    <text evidence="10">The sequence shown here is derived from an EMBL/GenBank/DDBJ whole genome shotgun (WGS) entry which is preliminary data.</text>
</comment>
<dbReference type="Gene3D" id="3.40.50.40">
    <property type="match status" value="1"/>
</dbReference>
<dbReference type="InterPro" id="IPR036152">
    <property type="entry name" value="Asp/glu_Ase-like_sf"/>
</dbReference>
<sequence length="348" mass="35125">MRLLIRTMVALLATLGLLSACSASDRSATNAPTETSATAARDLHGRVVVLTTGGTIASTADSSGALVPTLTGEQLLDTVRDRFGPDLDLQVRPVAQLDSSAMTLSDTDTILSAIHTAMSDPEVTGVVVTHGTDSMEETADAFRPDSRPIVLTGAMKPADDPQPDGPDNLAQAIALAADKNTPEGAFIAFGGSTFPARGTYKAHTTEVDGFANNAPADSPRPAALPLSPLGDTSVETIAAYPGAPRALIDAAVERGARGLVIEGMGAGNVGGDLAAAIDDALDLGVAVVMSTRVPTGSTEAAYGGAGGGATLRERGVISSGYFRSAQARMLLAAALATGTDPAVLFGQG</sequence>
<dbReference type="PROSITE" id="PS51732">
    <property type="entry name" value="ASN_GLN_ASE_3"/>
    <property type="match status" value="1"/>
</dbReference>
<evidence type="ECO:0000256" key="3">
    <source>
        <dbReference type="ARBA" id="ARBA00022801"/>
    </source>
</evidence>
<dbReference type="GO" id="GO:0004067">
    <property type="term" value="F:asparaginase activity"/>
    <property type="evidence" value="ECO:0007669"/>
    <property type="project" value="UniProtKB-UniRule"/>
</dbReference>
<feature type="domain" description="Asparaginase/glutaminase C-terminal" evidence="9">
    <location>
        <begin position="234"/>
        <end position="342"/>
    </location>
</feature>
<protein>
    <recommendedName>
        <fullName evidence="2">asparaginase</fullName>
        <ecNumber evidence="2">3.5.1.1</ecNumber>
    </recommendedName>
</protein>
<feature type="active site" description="O-isoaspartyl threonine intermediate" evidence="4">
    <location>
        <position position="55"/>
    </location>
</feature>
<keyword evidence="11" id="KW-1185">Reference proteome</keyword>
<feature type="active site" evidence="6">
    <location>
        <position position="55"/>
    </location>
</feature>
<dbReference type="RefSeq" id="WP_082422097.1">
    <property type="nucleotide sequence ID" value="NZ_LKST01000001.1"/>
</dbReference>
<dbReference type="PANTHER" id="PTHR11707">
    <property type="entry name" value="L-ASPARAGINASE"/>
    <property type="match status" value="1"/>
</dbReference>
<dbReference type="PRINTS" id="PR00139">
    <property type="entry name" value="ASNGLNASE"/>
</dbReference>
<dbReference type="GO" id="GO:0006528">
    <property type="term" value="P:asparagine metabolic process"/>
    <property type="evidence" value="ECO:0007669"/>
    <property type="project" value="InterPro"/>
</dbReference>
<evidence type="ECO:0000256" key="2">
    <source>
        <dbReference type="ARBA" id="ARBA00012920"/>
    </source>
</evidence>
<evidence type="ECO:0000256" key="6">
    <source>
        <dbReference type="PROSITE-ProRule" id="PRU10099"/>
    </source>
</evidence>
<evidence type="ECO:0000256" key="4">
    <source>
        <dbReference type="PIRSR" id="PIRSR001220-1"/>
    </source>
</evidence>
<feature type="chain" id="PRO_5038640044" description="asparaginase" evidence="7">
    <location>
        <begin position="23"/>
        <end position="348"/>
    </location>
</feature>
<accession>A0A0Q1DXS5</accession>